<feature type="non-terminal residue" evidence="2">
    <location>
        <position position="1"/>
    </location>
</feature>
<gene>
    <name evidence="2" type="ORF">LCGC14_2884030</name>
</gene>
<evidence type="ECO:0000313" key="2">
    <source>
        <dbReference type="EMBL" id="KKK74412.1"/>
    </source>
</evidence>
<reference evidence="2" key="1">
    <citation type="journal article" date="2015" name="Nature">
        <title>Complex archaea that bridge the gap between prokaryotes and eukaryotes.</title>
        <authorList>
            <person name="Spang A."/>
            <person name="Saw J.H."/>
            <person name="Jorgensen S.L."/>
            <person name="Zaremba-Niedzwiedzka K."/>
            <person name="Martijn J."/>
            <person name="Lind A.E."/>
            <person name="van Eijk R."/>
            <person name="Schleper C."/>
            <person name="Guy L."/>
            <person name="Ettema T.J."/>
        </authorList>
    </citation>
    <scope>NUCLEOTIDE SEQUENCE</scope>
</reference>
<keyword evidence="1" id="KW-1133">Transmembrane helix</keyword>
<evidence type="ECO:0000256" key="1">
    <source>
        <dbReference type="SAM" id="Phobius"/>
    </source>
</evidence>
<protein>
    <submittedName>
        <fullName evidence="2">Uncharacterized protein</fullName>
    </submittedName>
</protein>
<dbReference type="SUPFAM" id="SSF49344">
    <property type="entry name" value="CBD9-like"/>
    <property type="match status" value="1"/>
</dbReference>
<keyword evidence="1" id="KW-0472">Membrane</keyword>
<sequence length="390" mass="41537">TIDGVPLLALGVFLAGLVGLLCGGFASLAAHRLARDQPIIGAGSRYYHFGVSAAGGTYDGQQKDSSWNSGFTAATRRGKGEWTAELAIPLAKIGGGKAKRWVANFNRNRRTTGSWQEFAWSPTLSGNSHVPARFGTLVFGPPPAKAPVAAGDAAVQFFPASGAEGVVSFDLSALQAGTKVHRADLVIFRKQAITGFDDGAMTDVAVYPLSAPFKAGQKVAPKGKPLGLRGPWFDRLDATEAVRASLAGRKAGDGASGRLALLIKTCPAINLQATCLDVAYEGKAGKVPRQVTGVKAVHRSGQTFITWREIDELVGTDEITWGRLRTILGGIDRNRRVRYCVYRSDRPITAANLHAAELIARVRPLSGWNVNGRNVDKPVDHALANQYVLD</sequence>
<dbReference type="AlphaFoldDB" id="A0A0F8XZB2"/>
<keyword evidence="1" id="KW-0812">Transmembrane</keyword>
<organism evidence="2">
    <name type="scientific">marine sediment metagenome</name>
    <dbReference type="NCBI Taxonomy" id="412755"/>
    <lineage>
        <taxon>unclassified sequences</taxon>
        <taxon>metagenomes</taxon>
        <taxon>ecological metagenomes</taxon>
    </lineage>
</organism>
<dbReference type="EMBL" id="LAZR01056330">
    <property type="protein sequence ID" value="KKK74412.1"/>
    <property type="molecule type" value="Genomic_DNA"/>
</dbReference>
<accession>A0A0F8XZB2</accession>
<comment type="caution">
    <text evidence="2">The sequence shown here is derived from an EMBL/GenBank/DDBJ whole genome shotgun (WGS) entry which is preliminary data.</text>
</comment>
<feature type="non-terminal residue" evidence="2">
    <location>
        <position position="390"/>
    </location>
</feature>
<dbReference type="Gene3D" id="2.60.40.1190">
    <property type="match status" value="1"/>
</dbReference>
<proteinExistence type="predicted"/>
<feature type="transmembrane region" description="Helical" evidence="1">
    <location>
        <begin position="6"/>
        <end position="30"/>
    </location>
</feature>
<name>A0A0F8XZB2_9ZZZZ</name>